<evidence type="ECO:0000313" key="7">
    <source>
        <dbReference type="EMBL" id="GAA3383623.1"/>
    </source>
</evidence>
<keyword evidence="4 6" id="KW-1133">Transmembrane helix</keyword>
<comment type="similarity">
    <text evidence="2">Belongs to the autoinducer-2 exporter (AI-2E) (TC 2.A.86) family.</text>
</comment>
<dbReference type="EMBL" id="BAAAYN010000006">
    <property type="protein sequence ID" value="GAA3383623.1"/>
    <property type="molecule type" value="Genomic_DNA"/>
</dbReference>
<evidence type="ECO:0000256" key="2">
    <source>
        <dbReference type="ARBA" id="ARBA00009773"/>
    </source>
</evidence>
<evidence type="ECO:0000256" key="3">
    <source>
        <dbReference type="ARBA" id="ARBA00022692"/>
    </source>
</evidence>
<comment type="caution">
    <text evidence="7">The sequence shown here is derived from an EMBL/GenBank/DDBJ whole genome shotgun (WGS) entry which is preliminary data.</text>
</comment>
<keyword evidence="3 6" id="KW-0812">Transmembrane</keyword>
<comment type="subcellular location">
    <subcellularLocation>
        <location evidence="1">Membrane</location>
        <topology evidence="1">Multi-pass membrane protein</topology>
    </subcellularLocation>
</comment>
<keyword evidence="5 6" id="KW-0472">Membrane</keyword>
<organism evidence="7 8">
    <name type="scientific">Cryptosporangium minutisporangium</name>
    <dbReference type="NCBI Taxonomy" id="113569"/>
    <lineage>
        <taxon>Bacteria</taxon>
        <taxon>Bacillati</taxon>
        <taxon>Actinomycetota</taxon>
        <taxon>Actinomycetes</taxon>
        <taxon>Cryptosporangiales</taxon>
        <taxon>Cryptosporangiaceae</taxon>
        <taxon>Cryptosporangium</taxon>
    </lineage>
</organism>
<reference evidence="8" key="1">
    <citation type="journal article" date="2019" name="Int. J. Syst. Evol. Microbiol.">
        <title>The Global Catalogue of Microorganisms (GCM) 10K type strain sequencing project: providing services to taxonomists for standard genome sequencing and annotation.</title>
        <authorList>
            <consortium name="The Broad Institute Genomics Platform"/>
            <consortium name="The Broad Institute Genome Sequencing Center for Infectious Disease"/>
            <person name="Wu L."/>
            <person name="Ma J."/>
        </authorList>
    </citation>
    <scope>NUCLEOTIDE SEQUENCE [LARGE SCALE GENOMIC DNA]</scope>
    <source>
        <strain evidence="8">JCM 9458</strain>
    </source>
</reference>
<dbReference type="Pfam" id="PF01594">
    <property type="entry name" value="AI-2E_transport"/>
    <property type="match status" value="1"/>
</dbReference>
<evidence type="ECO:0000256" key="4">
    <source>
        <dbReference type="ARBA" id="ARBA00022989"/>
    </source>
</evidence>
<proteinExistence type="inferred from homology"/>
<sequence>MVVVAGVRGVADIVAPVFLALMLTITVSPLTQWLRRHGTPVWLAITATIVASYLILIGLGGALIVSAAQLIDLLPEYAARFATLREDMVEGLSGLGVSTEQIRDAVAGVNPTALAGLVGTVAGSLAGVLSNGVFLLAVLFFLCVDAVHFPARLHSAIAERPQVVSALRTFAHGTRRYLLVSTVFGLIVAIIDTLMLWALGVPLPVLWGLLAFITNYVPNVGFVIGLVPPALLGLLEGGADLMVTVILLYCAVNFVIQSLIQPKVVGDAVGLSATVSFLSLVVWAWMLGPLGALLAIPLSLLAKGLLIDIDPSASWLNRLLAGGRPAEPLAPTESPPPRGSAR</sequence>
<feature type="transmembrane region" description="Helical" evidence="6">
    <location>
        <begin position="41"/>
        <end position="65"/>
    </location>
</feature>
<dbReference type="Proteomes" id="UP001501676">
    <property type="component" value="Unassembled WGS sequence"/>
</dbReference>
<evidence type="ECO:0000256" key="5">
    <source>
        <dbReference type="ARBA" id="ARBA00023136"/>
    </source>
</evidence>
<keyword evidence="8" id="KW-1185">Reference proteome</keyword>
<evidence type="ECO:0000256" key="6">
    <source>
        <dbReference type="SAM" id="Phobius"/>
    </source>
</evidence>
<evidence type="ECO:0000313" key="8">
    <source>
        <dbReference type="Proteomes" id="UP001501676"/>
    </source>
</evidence>
<feature type="transmembrane region" description="Helical" evidence="6">
    <location>
        <begin position="280"/>
        <end position="302"/>
    </location>
</feature>
<dbReference type="InterPro" id="IPR002549">
    <property type="entry name" value="AI-2E-like"/>
</dbReference>
<accession>A0ABP6SRE1</accession>
<feature type="transmembrane region" description="Helical" evidence="6">
    <location>
        <begin position="239"/>
        <end position="260"/>
    </location>
</feature>
<dbReference type="PANTHER" id="PTHR21716">
    <property type="entry name" value="TRANSMEMBRANE PROTEIN"/>
    <property type="match status" value="1"/>
</dbReference>
<evidence type="ECO:0000256" key="1">
    <source>
        <dbReference type="ARBA" id="ARBA00004141"/>
    </source>
</evidence>
<dbReference type="PANTHER" id="PTHR21716:SF64">
    <property type="entry name" value="AI-2 TRANSPORT PROTEIN TQSA"/>
    <property type="match status" value="1"/>
</dbReference>
<feature type="transmembrane region" description="Helical" evidence="6">
    <location>
        <begin position="121"/>
        <end position="144"/>
    </location>
</feature>
<feature type="transmembrane region" description="Helical" evidence="6">
    <location>
        <begin position="177"/>
        <end position="199"/>
    </location>
</feature>
<feature type="transmembrane region" description="Helical" evidence="6">
    <location>
        <begin position="205"/>
        <end position="227"/>
    </location>
</feature>
<protein>
    <submittedName>
        <fullName evidence="7">AI-2E family transporter</fullName>
    </submittedName>
</protein>
<gene>
    <name evidence="7" type="ORF">GCM10020369_10200</name>
</gene>
<feature type="transmembrane region" description="Helical" evidence="6">
    <location>
        <begin position="13"/>
        <end position="34"/>
    </location>
</feature>
<name>A0ABP6SRE1_9ACTN</name>